<dbReference type="InterPro" id="IPR033336">
    <property type="entry name" value="SAXO1/2"/>
</dbReference>
<dbReference type="GO" id="GO:0008017">
    <property type="term" value="F:microtubule binding"/>
    <property type="evidence" value="ECO:0007669"/>
    <property type="project" value="InterPro"/>
</dbReference>
<comment type="similarity">
    <text evidence="1">Belongs to the FAM154 family.</text>
</comment>
<proteinExistence type="inferred from homology"/>
<comment type="caution">
    <text evidence="2">The sequence shown here is derived from an EMBL/GenBank/DDBJ whole genome shotgun (WGS) entry which is preliminary data.</text>
</comment>
<dbReference type="EMBL" id="JAATJU010001400">
    <property type="protein sequence ID" value="KAH0519937.1"/>
    <property type="molecule type" value="Genomic_DNA"/>
</dbReference>
<dbReference type="Proteomes" id="UP000710432">
    <property type="component" value="Unassembled WGS sequence"/>
</dbReference>
<dbReference type="GO" id="GO:0036064">
    <property type="term" value="C:ciliary basal body"/>
    <property type="evidence" value="ECO:0007669"/>
    <property type="project" value="TreeGrafter"/>
</dbReference>
<dbReference type="GO" id="GO:0005879">
    <property type="term" value="C:axonemal microtubule"/>
    <property type="evidence" value="ECO:0007669"/>
    <property type="project" value="TreeGrafter"/>
</dbReference>
<evidence type="ECO:0000313" key="2">
    <source>
        <dbReference type="EMBL" id="KAH0519937.1"/>
    </source>
</evidence>
<protein>
    <submittedName>
        <fullName evidence="2">Stabilizer of axonemal microtubules 1</fullName>
    </submittedName>
</protein>
<evidence type="ECO:0000313" key="3">
    <source>
        <dbReference type="Proteomes" id="UP000710432"/>
    </source>
</evidence>
<dbReference type="PANTHER" id="PTHR31516">
    <property type="entry name" value="STABILIZER OF AXONEMAL MICROTUBULES 2"/>
    <property type="match status" value="1"/>
</dbReference>
<sequence length="408" mass="46633">MEGLTTARRDFGLHKMVPVKFHQPDPYIPSEENMDLLTTYKQDFNYLPVCQVGPIKPRDTKFPNYKIQYLPTYKVDYIPWNQPKRELLRPPNKYRPESAKFENRTTHQDDYTMKGLVTTESCKPPAKPKLCNIPLEDLTNYKMSYVPHPVEKRYVKEPEKFIPCDIPFENLTTHKESYRGLLGEPAKSSKPPAKCPVQDIPFSNSTEFQDKFQAWPTPQIPTKAPVPYVPPEEKMDLLTTVQTHYRYCKGSPAHTCRPVPSVKKSSCFESSTTTKDDYKHWAAALTKPVKPVPHLTLPVEPLDCQTTTKICYVPHPPITTKNYKPPWLGLQRNIPVEGQTTYSISFTPKEMGRCPASYTEPPGYIFEEVDAMGHRIYRSISQTGSRQSSCLSINDAEKAGQKEVEVSA</sequence>
<accession>A0A8J6L9H1</accession>
<dbReference type="Pfam" id="PF05217">
    <property type="entry name" value="SAXO1-2"/>
    <property type="match status" value="1"/>
</dbReference>
<dbReference type="PANTHER" id="PTHR31516:SF9">
    <property type="entry name" value="STABILIZER OF AXONEMAL MICROTUBULES 1"/>
    <property type="match status" value="1"/>
</dbReference>
<name>A0A8J6L9H1_MICOH</name>
<dbReference type="GO" id="GO:0036126">
    <property type="term" value="C:sperm flagellum"/>
    <property type="evidence" value="ECO:0007669"/>
    <property type="project" value="TreeGrafter"/>
</dbReference>
<organism evidence="2 3">
    <name type="scientific">Microtus ochrogaster</name>
    <name type="common">Prairie vole</name>
    <dbReference type="NCBI Taxonomy" id="79684"/>
    <lineage>
        <taxon>Eukaryota</taxon>
        <taxon>Metazoa</taxon>
        <taxon>Chordata</taxon>
        <taxon>Craniata</taxon>
        <taxon>Vertebrata</taxon>
        <taxon>Euteleostomi</taxon>
        <taxon>Mammalia</taxon>
        <taxon>Eutheria</taxon>
        <taxon>Euarchontoglires</taxon>
        <taxon>Glires</taxon>
        <taxon>Rodentia</taxon>
        <taxon>Myomorpha</taxon>
        <taxon>Muroidea</taxon>
        <taxon>Cricetidae</taxon>
        <taxon>Arvicolinae</taxon>
        <taxon>Microtus</taxon>
    </lineage>
</organism>
<gene>
    <name evidence="2" type="ORF">LTLLF_109715</name>
</gene>
<dbReference type="AlphaFoldDB" id="A0A8J6L9H1"/>
<evidence type="ECO:0000256" key="1">
    <source>
        <dbReference type="ARBA" id="ARBA00008738"/>
    </source>
</evidence>
<reference evidence="2" key="1">
    <citation type="submission" date="2020-03" db="EMBL/GenBank/DDBJ databases">
        <title>Studies in the Genomics of Life Span.</title>
        <authorList>
            <person name="Glass D."/>
        </authorList>
    </citation>
    <scope>NUCLEOTIDE SEQUENCE</scope>
    <source>
        <strain evidence="2">LTLLF</strain>
        <tissue evidence="2">Muscle</tissue>
    </source>
</reference>
<dbReference type="GO" id="GO:0005814">
    <property type="term" value="C:centriole"/>
    <property type="evidence" value="ECO:0007669"/>
    <property type="project" value="TreeGrafter"/>
</dbReference>